<keyword evidence="1" id="KW-0812">Transmembrane</keyword>
<feature type="transmembrane region" description="Helical" evidence="1">
    <location>
        <begin position="63"/>
        <end position="83"/>
    </location>
</feature>
<feature type="transmembrane region" description="Helical" evidence="1">
    <location>
        <begin position="95"/>
        <end position="118"/>
    </location>
</feature>
<proteinExistence type="predicted"/>
<feature type="transmembrane region" description="Helical" evidence="1">
    <location>
        <begin position="24"/>
        <end position="43"/>
    </location>
</feature>
<gene>
    <name evidence="2" type="primary">37</name>
    <name evidence="2" type="ORF">PBI_WOES_37</name>
</gene>
<feature type="transmembrane region" description="Helical" evidence="1">
    <location>
        <begin position="124"/>
        <end position="144"/>
    </location>
</feature>
<dbReference type="Proteomes" id="UP000203182">
    <property type="component" value="Segment"/>
</dbReference>
<evidence type="ECO:0000313" key="3">
    <source>
        <dbReference type="Proteomes" id="UP000203182"/>
    </source>
</evidence>
<accession>A0A160DDK5</accession>
<evidence type="ECO:0000313" key="2">
    <source>
        <dbReference type="EMBL" id="ANA85809.1"/>
    </source>
</evidence>
<organism evidence="2 3">
    <name type="scientific">Gordonia phage Woes</name>
    <dbReference type="NCBI Taxonomy" id="1838084"/>
    <lineage>
        <taxon>Viruses</taxon>
        <taxon>Duplodnaviria</taxon>
        <taxon>Heunggongvirae</taxon>
        <taxon>Uroviricota</taxon>
        <taxon>Caudoviricetes</taxon>
        <taxon>Woesvirus</taxon>
        <taxon>Woesvirus woes</taxon>
    </lineage>
</organism>
<keyword evidence="3" id="KW-1185">Reference proteome</keyword>
<keyword evidence="1" id="KW-0472">Membrane</keyword>
<sequence>MGWRFRPLEDSSPAVPDKVEAMKLYLAIESYALSAFAIYYGLLTYRFGESLWPPGRSALSVPYAPQSWGTAMIVLAILTMIVSHRRIRWSKYVSLTMKLMCLVWGVFSATFVIDIVFHSAGPNAYPPMGVYFLLAVACANRSSLEDQWRA</sequence>
<dbReference type="GeneID" id="28801394"/>
<dbReference type="EMBL" id="KU998240">
    <property type="protein sequence ID" value="ANA85809.1"/>
    <property type="molecule type" value="Genomic_DNA"/>
</dbReference>
<keyword evidence="1" id="KW-1133">Transmembrane helix</keyword>
<dbReference type="OrthoDB" id="23991at10239"/>
<evidence type="ECO:0000256" key="1">
    <source>
        <dbReference type="SAM" id="Phobius"/>
    </source>
</evidence>
<dbReference type="RefSeq" id="YP_009273427.1">
    <property type="nucleotide sequence ID" value="NC_030905.1"/>
</dbReference>
<reference evidence="3" key="1">
    <citation type="submission" date="2016-03" db="EMBL/GenBank/DDBJ databases">
        <authorList>
            <person name="Ploux O."/>
        </authorList>
    </citation>
    <scope>NUCLEOTIDE SEQUENCE [LARGE SCALE GENOMIC DNA]</scope>
</reference>
<protein>
    <submittedName>
        <fullName evidence="2">Membrane protein</fullName>
    </submittedName>
</protein>
<dbReference type="KEGG" id="vg:28801394"/>
<name>A0A160DDK5_9CAUD</name>